<dbReference type="AlphaFoldDB" id="A0A7S2K8C9"/>
<accession>A0A7S2K8C9</accession>
<name>A0A7S2K8C9_9STRA</name>
<protein>
    <submittedName>
        <fullName evidence="2">Uncharacterized protein</fullName>
    </submittedName>
</protein>
<feature type="region of interest" description="Disordered" evidence="1">
    <location>
        <begin position="186"/>
        <end position="207"/>
    </location>
</feature>
<sequence length="207" mass="23166">MADEIPTATVVGEILSCPGLGSDRVNRYGAVNPAYCLDKWDYFRGQWRSKSCSLVASDGKRKCNACLMTRSNLNRRIHPALFVDDPVMQSIFPTISSCEESIRDMYSSLPAEQFENNANVTKVAKLMKLVIPAIDSKPTTLARNISFTLCNGSYEDCIHYAVMSNGRSLPLCVRCKIGRRNELKRQKRKELKLSSPGPDKRVKSPNN</sequence>
<evidence type="ECO:0000256" key="1">
    <source>
        <dbReference type="SAM" id="MobiDB-lite"/>
    </source>
</evidence>
<gene>
    <name evidence="2" type="ORF">LDAN0321_LOCUS6830</name>
</gene>
<dbReference type="EMBL" id="HBGY01010813">
    <property type="protein sequence ID" value="CAD9569328.1"/>
    <property type="molecule type" value="Transcribed_RNA"/>
</dbReference>
<evidence type="ECO:0000313" key="2">
    <source>
        <dbReference type="EMBL" id="CAD9569328.1"/>
    </source>
</evidence>
<feature type="compositionally biased region" description="Basic and acidic residues" evidence="1">
    <location>
        <begin position="198"/>
        <end position="207"/>
    </location>
</feature>
<organism evidence="2">
    <name type="scientific">Leptocylindrus danicus</name>
    <dbReference type="NCBI Taxonomy" id="163516"/>
    <lineage>
        <taxon>Eukaryota</taxon>
        <taxon>Sar</taxon>
        <taxon>Stramenopiles</taxon>
        <taxon>Ochrophyta</taxon>
        <taxon>Bacillariophyta</taxon>
        <taxon>Coscinodiscophyceae</taxon>
        <taxon>Chaetocerotophycidae</taxon>
        <taxon>Leptocylindrales</taxon>
        <taxon>Leptocylindraceae</taxon>
        <taxon>Leptocylindrus</taxon>
    </lineage>
</organism>
<reference evidence="2" key="1">
    <citation type="submission" date="2021-01" db="EMBL/GenBank/DDBJ databases">
        <authorList>
            <person name="Corre E."/>
            <person name="Pelletier E."/>
            <person name="Niang G."/>
            <person name="Scheremetjew M."/>
            <person name="Finn R."/>
            <person name="Kale V."/>
            <person name="Holt S."/>
            <person name="Cochrane G."/>
            <person name="Meng A."/>
            <person name="Brown T."/>
            <person name="Cohen L."/>
        </authorList>
    </citation>
    <scope>NUCLEOTIDE SEQUENCE</scope>
    <source>
        <strain evidence="2">B650</strain>
    </source>
</reference>
<proteinExistence type="predicted"/>